<name>A0A6A6WIS4_9PEZI</name>
<reference evidence="1" key="1">
    <citation type="journal article" date="2020" name="Stud. Mycol.">
        <title>101 Dothideomycetes genomes: a test case for predicting lifestyles and emergence of pathogens.</title>
        <authorList>
            <person name="Haridas S."/>
            <person name="Albert R."/>
            <person name="Binder M."/>
            <person name="Bloem J."/>
            <person name="Labutti K."/>
            <person name="Salamov A."/>
            <person name="Andreopoulos B."/>
            <person name="Baker S."/>
            <person name="Barry K."/>
            <person name="Bills G."/>
            <person name="Bluhm B."/>
            <person name="Cannon C."/>
            <person name="Castanera R."/>
            <person name="Culley D."/>
            <person name="Daum C."/>
            <person name="Ezra D."/>
            <person name="Gonzalez J."/>
            <person name="Henrissat B."/>
            <person name="Kuo A."/>
            <person name="Liang C."/>
            <person name="Lipzen A."/>
            <person name="Lutzoni F."/>
            <person name="Magnuson J."/>
            <person name="Mondo S."/>
            <person name="Nolan M."/>
            <person name="Ohm R."/>
            <person name="Pangilinan J."/>
            <person name="Park H.-J."/>
            <person name="Ramirez L."/>
            <person name="Alfaro M."/>
            <person name="Sun H."/>
            <person name="Tritt A."/>
            <person name="Yoshinaga Y."/>
            <person name="Zwiers L.-H."/>
            <person name="Turgeon B."/>
            <person name="Goodwin S."/>
            <person name="Spatafora J."/>
            <person name="Crous P."/>
            <person name="Grigoriev I."/>
        </authorList>
    </citation>
    <scope>NUCLEOTIDE SEQUENCE</scope>
    <source>
        <strain evidence="1">CBS 121739</strain>
    </source>
</reference>
<organism evidence="1 2">
    <name type="scientific">Pseudovirgaria hyperparasitica</name>
    <dbReference type="NCBI Taxonomy" id="470096"/>
    <lineage>
        <taxon>Eukaryota</taxon>
        <taxon>Fungi</taxon>
        <taxon>Dikarya</taxon>
        <taxon>Ascomycota</taxon>
        <taxon>Pezizomycotina</taxon>
        <taxon>Dothideomycetes</taxon>
        <taxon>Dothideomycetes incertae sedis</taxon>
        <taxon>Acrospermales</taxon>
        <taxon>Acrospermaceae</taxon>
        <taxon>Pseudovirgaria</taxon>
    </lineage>
</organism>
<dbReference type="AlphaFoldDB" id="A0A6A6WIS4"/>
<proteinExistence type="predicted"/>
<keyword evidence="2" id="KW-1185">Reference proteome</keyword>
<dbReference type="EMBL" id="ML996566">
    <property type="protein sequence ID" value="KAF2761970.1"/>
    <property type="molecule type" value="Genomic_DNA"/>
</dbReference>
<gene>
    <name evidence="1" type="ORF">EJ05DRAFT_191475</name>
</gene>
<evidence type="ECO:0000313" key="1">
    <source>
        <dbReference type="EMBL" id="KAF2761970.1"/>
    </source>
</evidence>
<evidence type="ECO:0000313" key="2">
    <source>
        <dbReference type="Proteomes" id="UP000799437"/>
    </source>
</evidence>
<protein>
    <submittedName>
        <fullName evidence="1">Uncharacterized protein</fullName>
    </submittedName>
</protein>
<accession>A0A6A6WIS4</accession>
<dbReference type="RefSeq" id="XP_033604421.1">
    <property type="nucleotide sequence ID" value="XM_033739681.1"/>
</dbReference>
<dbReference type="Proteomes" id="UP000799437">
    <property type="component" value="Unassembled WGS sequence"/>
</dbReference>
<dbReference type="GeneID" id="54480735"/>
<sequence length="102" mass="11385">MSLVRWVPRGKAPLNVVMLIHYVRCPLTSGLADDAPVNTIPAEISPPFMPEEVRSICKGRLWPVWLNISDMIYLNKAVLAHKHDEIAVSTIVKPVQQAAVFN</sequence>